<name>A0ABX5ZBJ8_9MICO</name>
<sequence>MPLPVSVIQRASSVLTPASPWQSDVFIARLRAHWPALRDGLRVVHPQRVEEIAGDLVEIAARRFLERPEELHDLDRRREADPHWLSSPRMIGYAAYTERFGGTLAGVAERTAYLDELGVTYLHLMPLLRTRAGDSDGGYAVVDYREVRDDLGTMTDLEALATTLRHRGISLVLDFVLNHVAEEHEWATKARAGIPKYRDYFHMFPDRSVPDAYERTLPEVFPDFAPGNFTWDERAQAWVWTTFNAFQWDLNWSNPDVLAEFTDIMLFLANKGVEVLRLDAIAFMWKRMGTNCQNQPEVHALTSILRAVARMAAPGLAFKAEAIVGPHDLVQYLGLGEYEERLSDLAYHNTWMVQLWSMIAAQDTRLAVHTLRGLPPTPVGATWISYIRCHDDIGWAIDDGDAAAVGLSGPLHRAFLSDFYAGESFDSFSDGLVFQANPQTGDRRISGTMASLTGASESYNPHLTATGMARMKLLVAATYGTGGLPVIWSGDELALPNDPEWASDPTHADDNRWAHRPALPDTALAQRHNHGSVTGAIFEWHCSVGQVRARLPQLDGQIASEVLPVANPGVLAVGRRHAAGDMVQLYNVTDSEQTWPAQWLGSFTLGAVHDAAKVASAGERTKPAVGLVDALTARPVHSDADGDIHLPPWGVLWLVAGD</sequence>
<dbReference type="InterPro" id="IPR006047">
    <property type="entry name" value="GH13_cat_dom"/>
</dbReference>
<dbReference type="Gene3D" id="2.60.40.1180">
    <property type="entry name" value="Golgi alpha-mannosidase II"/>
    <property type="match status" value="1"/>
</dbReference>
<dbReference type="PANTHER" id="PTHR10357">
    <property type="entry name" value="ALPHA-AMYLASE FAMILY MEMBER"/>
    <property type="match status" value="1"/>
</dbReference>
<dbReference type="Proteomes" id="UP000323565">
    <property type="component" value="Chromosome"/>
</dbReference>
<dbReference type="SMART" id="SM00642">
    <property type="entry name" value="Aamy"/>
    <property type="match status" value="1"/>
</dbReference>
<feature type="domain" description="Glycosyl hydrolase family 13 catalytic" evidence="1">
    <location>
        <begin position="94"/>
        <end position="527"/>
    </location>
</feature>
<accession>A0ABX5ZBJ8</accession>
<proteinExistence type="predicted"/>
<evidence type="ECO:0000313" key="2">
    <source>
        <dbReference type="EMBL" id="QEH94342.1"/>
    </source>
</evidence>
<dbReference type="EMBL" id="CP043031">
    <property type="protein sequence ID" value="QEH94342.1"/>
    <property type="molecule type" value="Genomic_DNA"/>
</dbReference>
<dbReference type="SUPFAM" id="SSF51445">
    <property type="entry name" value="(Trans)glycosidases"/>
    <property type="match status" value="1"/>
</dbReference>
<protein>
    <submittedName>
        <fullName evidence="2">Alpha-amylase</fullName>
    </submittedName>
</protein>
<dbReference type="Pfam" id="PF00128">
    <property type="entry name" value="Alpha-amylase"/>
    <property type="match status" value="1"/>
</dbReference>
<dbReference type="Gene3D" id="3.20.20.80">
    <property type="entry name" value="Glycosidases"/>
    <property type="match status" value="1"/>
</dbReference>
<dbReference type="InterPro" id="IPR013780">
    <property type="entry name" value="Glyco_hydro_b"/>
</dbReference>
<dbReference type="CDD" id="cd11324">
    <property type="entry name" value="AmyAc_Amylosucrase"/>
    <property type="match status" value="1"/>
</dbReference>
<dbReference type="PANTHER" id="PTHR10357:SF213">
    <property type="entry name" value="ALPHA AMYLASE CATALYTIC REGION"/>
    <property type="match status" value="1"/>
</dbReference>
<evidence type="ECO:0000259" key="1">
    <source>
        <dbReference type="SMART" id="SM00642"/>
    </source>
</evidence>
<dbReference type="InterPro" id="IPR017853">
    <property type="entry name" value="GH"/>
</dbReference>
<organism evidence="2 3">
    <name type="scientific">Dermacoccus abyssi</name>
    <dbReference type="NCBI Taxonomy" id="322596"/>
    <lineage>
        <taxon>Bacteria</taxon>
        <taxon>Bacillati</taxon>
        <taxon>Actinomycetota</taxon>
        <taxon>Actinomycetes</taxon>
        <taxon>Micrococcales</taxon>
        <taxon>Dermacoccaceae</taxon>
        <taxon>Dermacoccus</taxon>
    </lineage>
</organism>
<dbReference type="Gene3D" id="1.10.1740.10">
    <property type="match status" value="1"/>
</dbReference>
<keyword evidence="3" id="KW-1185">Reference proteome</keyword>
<dbReference type="Gene3D" id="3.90.400.10">
    <property type="entry name" value="Oligo-1,6-glucosidase, Domain 2"/>
    <property type="match status" value="1"/>
</dbReference>
<dbReference type="InterPro" id="IPR045857">
    <property type="entry name" value="O16G_dom_2"/>
</dbReference>
<dbReference type="InterPro" id="IPR044077">
    <property type="entry name" value="Amylosucrase"/>
</dbReference>
<reference evidence="2 3" key="1">
    <citation type="submission" date="2019-08" db="EMBL/GenBank/DDBJ databases">
        <title>Dermacoccus abyssi strain HZAU 226, whole genome Nanopore sequencing project.</title>
        <authorList>
            <person name="Guo A."/>
            <person name="Zhang X."/>
            <person name="Ruan Y."/>
            <person name="Liu W."/>
            <person name="Chen Q."/>
            <person name="Gu L."/>
        </authorList>
    </citation>
    <scope>NUCLEOTIDE SEQUENCE [LARGE SCALE GENOMIC DNA]</scope>
    <source>
        <strain evidence="2 3">HZAU 226</strain>
    </source>
</reference>
<evidence type="ECO:0000313" key="3">
    <source>
        <dbReference type="Proteomes" id="UP000323565"/>
    </source>
</evidence>
<gene>
    <name evidence="2" type="ORF">FV141_13065</name>
</gene>